<dbReference type="AlphaFoldDB" id="A0A139AR31"/>
<evidence type="ECO:0000313" key="3">
    <source>
        <dbReference type="Proteomes" id="UP000070544"/>
    </source>
</evidence>
<evidence type="ECO:0000313" key="2">
    <source>
        <dbReference type="EMBL" id="KXS19172.1"/>
    </source>
</evidence>
<protein>
    <submittedName>
        <fullName evidence="2">Uncharacterized protein</fullName>
    </submittedName>
</protein>
<accession>A0A139AR31</accession>
<dbReference type="OrthoDB" id="2148354at2759"/>
<keyword evidence="3" id="KW-1185">Reference proteome</keyword>
<dbReference type="Gene3D" id="3.30.200.20">
    <property type="entry name" value="Phosphorylase Kinase, domain 1"/>
    <property type="match status" value="1"/>
</dbReference>
<sequence length="388" mass="43387">MNRRQVITLTFGERAENHKGMEIIGQAIAAGQGFQLADLVAIQGDVRARGGQTELHTLDSGHEKAYVLVIRGGVDVFLRPHGQTHATLFDEQKALTYDKKAHIYGRVVNKHARWNLCFDDDAREPDYERGRGRIVDFDQVPVLKSLREEISHLGAKTNDLKVESNYYYDVEKCGIGFHGDSERRKVIGVRLGTVGTPLFFQWYKNGRPLGGFVEIALAPGDMYFMSEKAVVAELFRIVNAQLNLDGAERHAIAPAQKDDEQDEEDESLWYTAIPPIVGGTRETSPACTDRRVQRNGGLHPRHLGTAAPTKAKLSVLPEAWEMKESDLVIFFERDALGEGGYGVVHRRKWLGAIEVAVKVVKFRDVYNQKIRAVVSYPRSGCFADNVAV</sequence>
<organism evidence="2 3">
    <name type="scientific">Gonapodya prolifera (strain JEL478)</name>
    <name type="common">Monoblepharis prolifera</name>
    <dbReference type="NCBI Taxonomy" id="1344416"/>
    <lineage>
        <taxon>Eukaryota</taxon>
        <taxon>Fungi</taxon>
        <taxon>Fungi incertae sedis</taxon>
        <taxon>Chytridiomycota</taxon>
        <taxon>Chytridiomycota incertae sedis</taxon>
        <taxon>Monoblepharidomycetes</taxon>
        <taxon>Monoblepharidales</taxon>
        <taxon>Gonapodyaceae</taxon>
        <taxon>Gonapodya</taxon>
    </lineage>
</organism>
<gene>
    <name evidence="2" type="ORF">M427DRAFT_29147</name>
</gene>
<feature type="region of interest" description="Disordered" evidence="1">
    <location>
        <begin position="277"/>
        <end position="304"/>
    </location>
</feature>
<evidence type="ECO:0000256" key="1">
    <source>
        <dbReference type="SAM" id="MobiDB-lite"/>
    </source>
</evidence>
<proteinExistence type="predicted"/>
<dbReference type="EMBL" id="KQ965739">
    <property type="protein sequence ID" value="KXS19172.1"/>
    <property type="molecule type" value="Genomic_DNA"/>
</dbReference>
<name>A0A139AR31_GONPJ</name>
<dbReference type="Proteomes" id="UP000070544">
    <property type="component" value="Unassembled WGS sequence"/>
</dbReference>
<reference evidence="2 3" key="1">
    <citation type="journal article" date="2015" name="Genome Biol. Evol.">
        <title>Phylogenomic analyses indicate that early fungi evolved digesting cell walls of algal ancestors of land plants.</title>
        <authorList>
            <person name="Chang Y."/>
            <person name="Wang S."/>
            <person name="Sekimoto S."/>
            <person name="Aerts A.L."/>
            <person name="Choi C."/>
            <person name="Clum A."/>
            <person name="LaButti K.M."/>
            <person name="Lindquist E.A."/>
            <person name="Yee Ngan C."/>
            <person name="Ohm R.A."/>
            <person name="Salamov A.A."/>
            <person name="Grigoriev I.V."/>
            <person name="Spatafora J.W."/>
            <person name="Berbee M.L."/>
        </authorList>
    </citation>
    <scope>NUCLEOTIDE SEQUENCE [LARGE SCALE GENOMIC DNA]</scope>
    <source>
        <strain evidence="2 3">JEL478</strain>
    </source>
</reference>